<reference evidence="3" key="4">
    <citation type="submission" date="2024-02" db="EMBL/GenBank/DDBJ databases">
        <title>Comparative genomics of Cryptococcus and Kwoniella reveals pathogenesis evolution and contrasting modes of karyotype evolution via chromosome fusion or intercentromeric recombination.</title>
        <authorList>
            <person name="Coelho M.A."/>
            <person name="David-Palma M."/>
            <person name="Shea T."/>
            <person name="Bowers K."/>
            <person name="McGinley-Smith S."/>
            <person name="Mohammad A.W."/>
            <person name="Gnirke A."/>
            <person name="Yurkov A.M."/>
            <person name="Nowrousian M."/>
            <person name="Sun S."/>
            <person name="Cuomo C.A."/>
            <person name="Heitman J."/>
        </authorList>
    </citation>
    <scope>NUCLEOTIDE SEQUENCE</scope>
    <source>
        <strain evidence="3">CBS 10737</strain>
    </source>
</reference>
<feature type="compositionally biased region" description="Acidic residues" evidence="1">
    <location>
        <begin position="258"/>
        <end position="279"/>
    </location>
</feature>
<dbReference type="KEGG" id="kpin:30173422"/>
<evidence type="ECO:0000256" key="1">
    <source>
        <dbReference type="SAM" id="MobiDB-lite"/>
    </source>
</evidence>
<feature type="region of interest" description="Disordered" evidence="1">
    <location>
        <begin position="492"/>
        <end position="557"/>
    </location>
</feature>
<evidence type="ECO:0000313" key="3">
    <source>
        <dbReference type="EMBL" id="WWC72265.1"/>
    </source>
</evidence>
<dbReference type="OrthoDB" id="2573341at2759"/>
<feature type="compositionally biased region" description="Polar residues" evidence="1">
    <location>
        <begin position="513"/>
        <end position="539"/>
    </location>
</feature>
<dbReference type="EMBL" id="CP144526">
    <property type="protein sequence ID" value="WWC72265.1"/>
    <property type="molecule type" value="Genomic_DNA"/>
</dbReference>
<feature type="region of interest" description="Disordered" evidence="1">
    <location>
        <begin position="382"/>
        <end position="412"/>
    </location>
</feature>
<feature type="compositionally biased region" description="Low complexity" evidence="1">
    <location>
        <begin position="206"/>
        <end position="233"/>
    </location>
</feature>
<evidence type="ECO:0000313" key="4">
    <source>
        <dbReference type="Proteomes" id="UP000094020"/>
    </source>
</evidence>
<dbReference type="AlphaFoldDB" id="A0A1B9I1E0"/>
<feature type="compositionally biased region" description="Acidic residues" evidence="1">
    <location>
        <begin position="290"/>
        <end position="314"/>
    </location>
</feature>
<evidence type="ECO:0000313" key="2">
    <source>
        <dbReference type="EMBL" id="OCF49360.1"/>
    </source>
</evidence>
<dbReference type="Proteomes" id="UP000094020">
    <property type="component" value="Chromosome 8"/>
</dbReference>
<name>A0A1B9I1E0_9TREE</name>
<reference evidence="2" key="1">
    <citation type="submission" date="2013-07" db="EMBL/GenBank/DDBJ databases">
        <title>The Genome Sequence of Cryptococcus pinus CBS10737.</title>
        <authorList>
            <consortium name="The Broad Institute Genome Sequencing Platform"/>
            <person name="Cuomo C."/>
            <person name="Litvintseva A."/>
            <person name="Chen Y."/>
            <person name="Heitman J."/>
            <person name="Sun S."/>
            <person name="Springer D."/>
            <person name="Dromer F."/>
            <person name="Young S.K."/>
            <person name="Zeng Q."/>
            <person name="Gargeya S."/>
            <person name="Fitzgerald M."/>
            <person name="Abouelleil A."/>
            <person name="Alvarado L."/>
            <person name="Berlin A.M."/>
            <person name="Chapman S.B."/>
            <person name="Dewar J."/>
            <person name="Goldberg J."/>
            <person name="Griggs A."/>
            <person name="Gujja S."/>
            <person name="Hansen M."/>
            <person name="Howarth C."/>
            <person name="Imamovic A."/>
            <person name="Larimer J."/>
            <person name="McCowan C."/>
            <person name="Murphy C."/>
            <person name="Pearson M."/>
            <person name="Priest M."/>
            <person name="Roberts A."/>
            <person name="Saif S."/>
            <person name="Shea T."/>
            <person name="Sykes S."/>
            <person name="Wortman J."/>
            <person name="Nusbaum C."/>
            <person name="Birren B."/>
        </authorList>
    </citation>
    <scope>NUCLEOTIDE SEQUENCE [LARGE SCALE GENOMIC DNA]</scope>
    <source>
        <strain evidence="2">CBS 10737</strain>
    </source>
</reference>
<proteinExistence type="predicted"/>
<accession>A0A1B9I1E0</accession>
<feature type="compositionally biased region" description="Polar residues" evidence="1">
    <location>
        <begin position="51"/>
        <end position="61"/>
    </location>
</feature>
<feature type="region of interest" description="Disordered" evidence="1">
    <location>
        <begin position="252"/>
        <end position="339"/>
    </location>
</feature>
<feature type="compositionally biased region" description="Polar residues" evidence="1">
    <location>
        <begin position="79"/>
        <end position="91"/>
    </location>
</feature>
<reference evidence="3" key="2">
    <citation type="submission" date="2013-07" db="EMBL/GenBank/DDBJ databases">
        <authorList>
            <consortium name="The Broad Institute Genome Sequencing Platform"/>
            <person name="Cuomo C."/>
            <person name="Litvintseva A."/>
            <person name="Chen Y."/>
            <person name="Heitman J."/>
            <person name="Sun S."/>
            <person name="Springer D."/>
            <person name="Dromer F."/>
            <person name="Young S.K."/>
            <person name="Zeng Q."/>
            <person name="Gargeya S."/>
            <person name="Fitzgerald M."/>
            <person name="Abouelleil A."/>
            <person name="Alvarado L."/>
            <person name="Berlin A.M."/>
            <person name="Chapman S.B."/>
            <person name="Dewar J."/>
            <person name="Goldberg J."/>
            <person name="Griggs A."/>
            <person name="Gujja S."/>
            <person name="Hansen M."/>
            <person name="Howarth C."/>
            <person name="Imamovic A."/>
            <person name="Larimer J."/>
            <person name="McCowan C."/>
            <person name="Murphy C."/>
            <person name="Pearson M."/>
            <person name="Priest M."/>
            <person name="Roberts A."/>
            <person name="Saif S."/>
            <person name="Shea T."/>
            <person name="Sykes S."/>
            <person name="Wortman J."/>
            <person name="Nusbaum C."/>
            <person name="Birren B."/>
        </authorList>
    </citation>
    <scope>NUCLEOTIDE SEQUENCE</scope>
    <source>
        <strain evidence="3">CBS 10737</strain>
    </source>
</reference>
<feature type="region of interest" description="Disordered" evidence="1">
    <location>
        <begin position="35"/>
        <end position="61"/>
    </location>
</feature>
<feature type="region of interest" description="Disordered" evidence="1">
    <location>
        <begin position="79"/>
        <end position="105"/>
    </location>
</feature>
<sequence length="617" mass="67163">MSPHVQPLFTSSPLIFPPASSTPVPGQSLFVTSPISATPPLDETVELKHAGSSQPSSRYNSIPPSPVFETLSFSKVPIPSSTTASTDSEAFSSDWAGPSESKRSSIQSPSLISCLFQSTSIVAKDTVNGNRKCSFNQGRSSSGEGGNKPILRRDTASMSISTSASEDNFSSNGFGLGINKLNLEENDDRKAPALRKRPSILTFAVSSPRAGPSRPPSRSASTSCSPTSSYACTRLPRSPCVRPNWGKIRGQVEKEIKEDDDEDKDQDDDDEEDEEEDYMIDSPLPIPGQESDEEDQGYVEDDEEDGFTSDEDDNAINHGADRIFANSTVGDKAGPSGWNSIEWNKDYLATPKRRSNIIPSQPNYMTSTDDCFDQPIMRGRKTSIAINENTKPSSNRCTRHRSPPPPIKLKSSSIQVPPAARSPSAFDLCRRRGSGSVEVTTTTKKGWKSDDYGFLPNTASTSQKVLEKTNSFKLPSASTKTTTSNEPLQVQTQTQIQGGIRKNSLPTPKLDCRSSSTRSILKRNATSSNIHEPQSTPMIRSSGEIAKIPPKTPPLDNHTIPLNGVNLLRRGSAPTKSINKQNKANILEIAKPCLARSATGYEEEEMGYHKDRGLRIY</sequence>
<feature type="compositionally biased region" description="Polar residues" evidence="1">
    <location>
        <begin position="129"/>
        <end position="142"/>
    </location>
</feature>
<dbReference type="EMBL" id="KI894012">
    <property type="protein sequence ID" value="OCF49360.1"/>
    <property type="molecule type" value="Genomic_DNA"/>
</dbReference>
<feature type="compositionally biased region" description="Polar residues" evidence="1">
    <location>
        <begin position="384"/>
        <end position="396"/>
    </location>
</feature>
<keyword evidence="4" id="KW-1185">Reference proteome</keyword>
<feature type="region of interest" description="Disordered" evidence="1">
    <location>
        <begin position="129"/>
        <end position="151"/>
    </location>
</feature>
<protein>
    <submittedName>
        <fullName evidence="2">Uncharacterized protein</fullName>
    </submittedName>
</protein>
<dbReference type="RefSeq" id="XP_019010579.1">
    <property type="nucleotide sequence ID" value="XM_019156777.1"/>
</dbReference>
<organism evidence="2">
    <name type="scientific">Kwoniella pini CBS 10737</name>
    <dbReference type="NCBI Taxonomy" id="1296096"/>
    <lineage>
        <taxon>Eukaryota</taxon>
        <taxon>Fungi</taxon>
        <taxon>Dikarya</taxon>
        <taxon>Basidiomycota</taxon>
        <taxon>Agaricomycotina</taxon>
        <taxon>Tremellomycetes</taxon>
        <taxon>Tremellales</taxon>
        <taxon>Cryptococcaceae</taxon>
        <taxon>Kwoniella</taxon>
    </lineage>
</organism>
<dbReference type="GeneID" id="30173422"/>
<feature type="region of interest" description="Disordered" evidence="1">
    <location>
        <begin position="189"/>
        <end position="236"/>
    </location>
</feature>
<dbReference type="STRING" id="1296096.A0A1B9I1E0"/>
<gene>
    <name evidence="2" type="ORF">I206_05053</name>
    <name evidence="3" type="ORF">I206_106227</name>
</gene>
<reference evidence="2" key="3">
    <citation type="submission" date="2016-07" db="EMBL/GenBank/DDBJ databases">
        <title>Evolution of pathogenesis and genome organization in the Tremellales.</title>
        <authorList>
            <person name="Cuomo C."/>
            <person name="Litvintseva A."/>
            <person name="Heitman J."/>
            <person name="Chen Y."/>
            <person name="Sun S."/>
            <person name="Springer D."/>
            <person name="Dromer F."/>
            <person name="Young S."/>
            <person name="Zeng Q."/>
            <person name="Chapman S."/>
            <person name="Gujja S."/>
            <person name="Saif S."/>
            <person name="Birren B."/>
        </authorList>
    </citation>
    <scope>NUCLEOTIDE SEQUENCE</scope>
    <source>
        <strain evidence="2">CBS 10737</strain>
    </source>
</reference>